<gene>
    <name evidence="2" type="ORF">GQS65_19845</name>
</gene>
<dbReference type="EMBL" id="WSZK01000039">
    <property type="protein sequence ID" value="MWG36709.1"/>
    <property type="molecule type" value="Genomic_DNA"/>
</dbReference>
<dbReference type="RefSeq" id="WP_158206361.1">
    <property type="nucleotide sequence ID" value="NZ_WSZK01000039.1"/>
</dbReference>
<evidence type="ECO:0000313" key="2">
    <source>
        <dbReference type="EMBL" id="MWG36709.1"/>
    </source>
</evidence>
<evidence type="ECO:0000259" key="1">
    <source>
        <dbReference type="Pfam" id="PF18545"/>
    </source>
</evidence>
<organism evidence="2 3">
    <name type="scientific">Halomarina oriensis</name>
    <dbReference type="NCBI Taxonomy" id="671145"/>
    <lineage>
        <taxon>Archaea</taxon>
        <taxon>Methanobacteriati</taxon>
        <taxon>Methanobacteriota</taxon>
        <taxon>Stenosarchaea group</taxon>
        <taxon>Halobacteria</taxon>
        <taxon>Halobacteriales</taxon>
        <taxon>Natronomonadaceae</taxon>
        <taxon>Halomarina</taxon>
    </lineage>
</organism>
<accession>A0A6B0GSM8</accession>
<keyword evidence="3" id="KW-1185">Reference proteome</keyword>
<comment type="caution">
    <text evidence="2">The sequence shown here is derived from an EMBL/GenBank/DDBJ whole genome shotgun (WGS) entry which is preliminary data.</text>
</comment>
<dbReference type="OrthoDB" id="221929at2157"/>
<dbReference type="InterPro" id="IPR040624">
    <property type="entry name" value="HalOD1"/>
</dbReference>
<dbReference type="Pfam" id="PF18545">
    <property type="entry name" value="HalOD1"/>
    <property type="match status" value="1"/>
</dbReference>
<sequence>MSTIESADGRMESLPSSEFDHRVRYDPSASGSLSVTVAAAVGEALDTDPMAVAPLYRSVDPDALDSLFVESNVTAEAQLSFVHDGCSVTVRGDGDVLVTVLDD</sequence>
<dbReference type="AlphaFoldDB" id="A0A6B0GSM8"/>
<proteinExistence type="predicted"/>
<name>A0A6B0GSM8_9EURY</name>
<dbReference type="Proteomes" id="UP000451471">
    <property type="component" value="Unassembled WGS sequence"/>
</dbReference>
<protein>
    <recommendedName>
        <fullName evidence="1">Halobacterial output domain-containing protein</fullName>
    </recommendedName>
</protein>
<reference evidence="2 3" key="1">
    <citation type="submission" date="2019-12" db="EMBL/GenBank/DDBJ databases">
        <title>Halocatena pleomorpha gen. nov. sp. nov., an extremely halophilic archaeon of family Halobacteriaceae isolated from saltpan soil.</title>
        <authorList>
            <person name="Pal Y."/>
            <person name="Verma A."/>
            <person name="Krishnamurthi S."/>
            <person name="Kumar P."/>
        </authorList>
    </citation>
    <scope>NUCLEOTIDE SEQUENCE [LARGE SCALE GENOMIC DNA]</scope>
    <source>
        <strain evidence="2 3">JCM 16495</strain>
    </source>
</reference>
<feature type="domain" description="Halobacterial output" evidence="1">
    <location>
        <begin position="32"/>
        <end position="99"/>
    </location>
</feature>
<evidence type="ECO:0000313" key="3">
    <source>
        <dbReference type="Proteomes" id="UP000451471"/>
    </source>
</evidence>